<keyword evidence="6" id="KW-0285">Flavoprotein</keyword>
<dbReference type="InterPro" id="IPR013655">
    <property type="entry name" value="PAS_fold_3"/>
</dbReference>
<dbReference type="InterPro" id="IPR036890">
    <property type="entry name" value="HATPase_C_sf"/>
</dbReference>
<evidence type="ECO:0000256" key="5">
    <source>
        <dbReference type="ARBA" id="ARBA00022606"/>
    </source>
</evidence>
<dbReference type="GO" id="GO:0004673">
    <property type="term" value="F:protein histidine kinase activity"/>
    <property type="evidence" value="ECO:0007669"/>
    <property type="project" value="UniProtKB-EC"/>
</dbReference>
<evidence type="ECO:0000259" key="16">
    <source>
        <dbReference type="PROSITE" id="PS50112"/>
    </source>
</evidence>
<evidence type="ECO:0000256" key="6">
    <source>
        <dbReference type="ARBA" id="ARBA00022630"/>
    </source>
</evidence>
<keyword evidence="15" id="KW-0675">Receptor</keyword>
<dbReference type="InterPro" id="IPR001610">
    <property type="entry name" value="PAC"/>
</dbReference>
<dbReference type="SMART" id="SM00911">
    <property type="entry name" value="HWE_HK"/>
    <property type="match status" value="1"/>
</dbReference>
<feature type="domain" description="PAC" evidence="17">
    <location>
        <begin position="86"/>
        <end position="138"/>
    </location>
</feature>
<name>A0ABV9KLR8_9RHOB</name>
<dbReference type="SMART" id="SM00091">
    <property type="entry name" value="PAS"/>
    <property type="match status" value="1"/>
</dbReference>
<dbReference type="Gene3D" id="3.30.565.10">
    <property type="entry name" value="Histidine kinase-like ATPase, C-terminal domain"/>
    <property type="match status" value="1"/>
</dbReference>
<evidence type="ECO:0000256" key="15">
    <source>
        <dbReference type="ARBA" id="ARBA00023170"/>
    </source>
</evidence>
<dbReference type="SUPFAM" id="SSF55785">
    <property type="entry name" value="PYP-like sensor domain (PAS domain)"/>
    <property type="match status" value="1"/>
</dbReference>
<dbReference type="InterPro" id="IPR000700">
    <property type="entry name" value="PAS-assoc_C"/>
</dbReference>
<dbReference type="PANTHER" id="PTHR41523:SF8">
    <property type="entry name" value="ETHYLENE RESPONSE SENSOR PROTEIN"/>
    <property type="match status" value="1"/>
</dbReference>
<evidence type="ECO:0000256" key="1">
    <source>
        <dbReference type="ARBA" id="ARBA00000085"/>
    </source>
</evidence>
<evidence type="ECO:0000256" key="2">
    <source>
        <dbReference type="ARBA" id="ARBA00012438"/>
    </source>
</evidence>
<dbReference type="InterPro" id="IPR011102">
    <property type="entry name" value="Sig_transdc_His_kinase_HWE"/>
</dbReference>
<keyword evidence="3" id="KW-0600">Photoreceptor protein</keyword>
<keyword evidence="7" id="KW-0288">FMN</keyword>
<keyword evidence="10" id="KW-0547">Nucleotide-binding</keyword>
<proteinExistence type="predicted"/>
<gene>
    <name evidence="18" type="ORF">ACFO5X_20865</name>
</gene>
<sequence length="336" mass="37260">MPWSQFDKQQLATSETYRAIIEGVPAMLWLGDAEGRCLFLNRAQREFWGVSNEAISQFDWSMTVHPDDAEQLQRAFVTAMSKHESFEIEARYKRSDGVYRVLHTSARPRFSESGHFLGMSGVNTDVTEQRASEERVEVLTNELSHRMKNLFAVIGALMSITRRENPEAAPAFDELTGRLHAVSSSYQETLELAGLPSSKPLNELVERVLAPYQQGNRISIKGVDIRLSARGTSGLALILNELATNSAKYGSLSDTGRLEISAELEDGDLKVIWREFGSPKDEANPGGAGFGSQLLDFTAQDIGARLTRDWVDGALRICITIPHAALEPDVHGLEYC</sequence>
<keyword evidence="12" id="KW-0067">ATP-binding</keyword>
<dbReference type="CDD" id="cd00130">
    <property type="entry name" value="PAS"/>
    <property type="match status" value="1"/>
</dbReference>
<keyword evidence="9" id="KW-0677">Repeat</keyword>
<dbReference type="Gene3D" id="3.30.450.20">
    <property type="entry name" value="PAS domain"/>
    <property type="match status" value="1"/>
</dbReference>
<comment type="caution">
    <text evidence="18">The sequence shown here is derived from an EMBL/GenBank/DDBJ whole genome shotgun (WGS) entry which is preliminary data.</text>
</comment>
<evidence type="ECO:0000313" key="18">
    <source>
        <dbReference type="EMBL" id="MFC4671014.1"/>
    </source>
</evidence>
<keyword evidence="5" id="KW-0716">Sensory transduction</keyword>
<dbReference type="PROSITE" id="PS50113">
    <property type="entry name" value="PAC"/>
    <property type="match status" value="1"/>
</dbReference>
<keyword evidence="19" id="KW-1185">Reference proteome</keyword>
<dbReference type="Pfam" id="PF07536">
    <property type="entry name" value="HWE_HK"/>
    <property type="match status" value="1"/>
</dbReference>
<evidence type="ECO:0000256" key="4">
    <source>
        <dbReference type="ARBA" id="ARBA00022553"/>
    </source>
</evidence>
<comment type="catalytic activity">
    <reaction evidence="1">
        <text>ATP + protein L-histidine = ADP + protein N-phospho-L-histidine.</text>
        <dbReference type="EC" id="2.7.13.3"/>
    </reaction>
</comment>
<evidence type="ECO:0000256" key="10">
    <source>
        <dbReference type="ARBA" id="ARBA00022741"/>
    </source>
</evidence>
<dbReference type="PROSITE" id="PS50112">
    <property type="entry name" value="PAS"/>
    <property type="match status" value="1"/>
</dbReference>
<keyword evidence="4" id="KW-0597">Phosphoprotein</keyword>
<evidence type="ECO:0000256" key="13">
    <source>
        <dbReference type="ARBA" id="ARBA00022991"/>
    </source>
</evidence>
<keyword evidence="14" id="KW-0843">Virulence</keyword>
<dbReference type="EMBL" id="JBHSGI010000032">
    <property type="protein sequence ID" value="MFC4671014.1"/>
    <property type="molecule type" value="Genomic_DNA"/>
</dbReference>
<evidence type="ECO:0000313" key="19">
    <source>
        <dbReference type="Proteomes" id="UP001595973"/>
    </source>
</evidence>
<reference evidence="19" key="1">
    <citation type="journal article" date="2019" name="Int. J. Syst. Evol. Microbiol.">
        <title>The Global Catalogue of Microorganisms (GCM) 10K type strain sequencing project: providing services to taxonomists for standard genome sequencing and annotation.</title>
        <authorList>
            <consortium name="The Broad Institute Genomics Platform"/>
            <consortium name="The Broad Institute Genome Sequencing Center for Infectious Disease"/>
            <person name="Wu L."/>
            <person name="Ma J."/>
        </authorList>
    </citation>
    <scope>NUCLEOTIDE SEQUENCE [LARGE SCALE GENOMIC DNA]</scope>
    <source>
        <strain evidence="19">CGMCC 4.7283</strain>
    </source>
</reference>
<evidence type="ECO:0000256" key="9">
    <source>
        <dbReference type="ARBA" id="ARBA00022737"/>
    </source>
</evidence>
<evidence type="ECO:0000256" key="11">
    <source>
        <dbReference type="ARBA" id="ARBA00022777"/>
    </source>
</evidence>
<evidence type="ECO:0000259" key="17">
    <source>
        <dbReference type="PROSITE" id="PS50113"/>
    </source>
</evidence>
<dbReference type="InterPro" id="IPR035965">
    <property type="entry name" value="PAS-like_dom_sf"/>
</dbReference>
<keyword evidence="8 18" id="KW-0808">Transferase</keyword>
<accession>A0ABV9KLR8</accession>
<feature type="domain" description="PAS" evidence="16">
    <location>
        <begin position="13"/>
        <end position="83"/>
    </location>
</feature>
<dbReference type="Pfam" id="PF08447">
    <property type="entry name" value="PAS_3"/>
    <property type="match status" value="1"/>
</dbReference>
<dbReference type="RefSeq" id="WP_380720826.1">
    <property type="nucleotide sequence ID" value="NZ_JBHSGI010000032.1"/>
</dbReference>
<protein>
    <recommendedName>
        <fullName evidence="2">histidine kinase</fullName>
        <ecNumber evidence="2">2.7.13.3</ecNumber>
    </recommendedName>
</protein>
<evidence type="ECO:0000256" key="7">
    <source>
        <dbReference type="ARBA" id="ARBA00022643"/>
    </source>
</evidence>
<keyword evidence="11 18" id="KW-0418">Kinase</keyword>
<evidence type="ECO:0000256" key="14">
    <source>
        <dbReference type="ARBA" id="ARBA00023026"/>
    </source>
</evidence>
<evidence type="ECO:0000256" key="3">
    <source>
        <dbReference type="ARBA" id="ARBA00022543"/>
    </source>
</evidence>
<organism evidence="18 19">
    <name type="scientific">Seohaeicola nanhaiensis</name>
    <dbReference type="NCBI Taxonomy" id="1387282"/>
    <lineage>
        <taxon>Bacteria</taxon>
        <taxon>Pseudomonadati</taxon>
        <taxon>Pseudomonadota</taxon>
        <taxon>Alphaproteobacteria</taxon>
        <taxon>Rhodobacterales</taxon>
        <taxon>Roseobacteraceae</taxon>
        <taxon>Seohaeicola</taxon>
    </lineage>
</organism>
<dbReference type="EC" id="2.7.13.3" evidence="2"/>
<dbReference type="NCBIfam" id="TIGR00229">
    <property type="entry name" value="sensory_box"/>
    <property type="match status" value="1"/>
</dbReference>
<dbReference type="SMART" id="SM00086">
    <property type="entry name" value="PAC"/>
    <property type="match status" value="1"/>
</dbReference>
<evidence type="ECO:0000256" key="8">
    <source>
        <dbReference type="ARBA" id="ARBA00022679"/>
    </source>
</evidence>
<evidence type="ECO:0000256" key="12">
    <source>
        <dbReference type="ARBA" id="ARBA00022840"/>
    </source>
</evidence>
<keyword evidence="13" id="KW-0157">Chromophore</keyword>
<dbReference type="PANTHER" id="PTHR41523">
    <property type="entry name" value="TWO-COMPONENT SYSTEM SENSOR PROTEIN"/>
    <property type="match status" value="1"/>
</dbReference>
<dbReference type="Proteomes" id="UP001595973">
    <property type="component" value="Unassembled WGS sequence"/>
</dbReference>
<dbReference type="InterPro" id="IPR000014">
    <property type="entry name" value="PAS"/>
</dbReference>